<evidence type="ECO:0000313" key="2">
    <source>
        <dbReference type="Proteomes" id="UP000061382"/>
    </source>
</evidence>
<dbReference type="EMBL" id="CP012643">
    <property type="protein sequence ID" value="ALI99036.1"/>
    <property type="molecule type" value="Genomic_DNA"/>
</dbReference>
<organism evidence="1 2">
    <name type="scientific">Rufibacter tibetensis</name>
    <dbReference type="NCBI Taxonomy" id="512763"/>
    <lineage>
        <taxon>Bacteria</taxon>
        <taxon>Pseudomonadati</taxon>
        <taxon>Bacteroidota</taxon>
        <taxon>Cytophagia</taxon>
        <taxon>Cytophagales</taxon>
        <taxon>Hymenobacteraceae</taxon>
        <taxon>Rufibacter</taxon>
    </lineage>
</organism>
<dbReference type="Proteomes" id="UP000061382">
    <property type="component" value="Chromosome"/>
</dbReference>
<evidence type="ECO:0000313" key="1">
    <source>
        <dbReference type="EMBL" id="ALI99036.1"/>
    </source>
</evidence>
<sequence>MNTHQLPQDFIKYLGTQTLAGIKGGKDRDTFLDIWMVEVAGRVFARSWGKSNRSWFTAFLEQGVGELKYDDNVIAVTGKPLKDSQMNLLIDKAYQEKYTQEHNLIYVKGITQPEYHEYTMEFFLRD</sequence>
<name>A0A0P0CRF9_9BACT</name>
<reference evidence="1 2" key="1">
    <citation type="submission" date="2015-08" db="EMBL/GenBank/DDBJ databases">
        <title>Complete genome sequence of Rufibacter tibetensis strain 1351t, a radiation-resistant bacterium from tibet plateau.</title>
        <authorList>
            <person name="Dai J."/>
        </authorList>
    </citation>
    <scope>NUCLEOTIDE SEQUENCE [LARGE SCALE GENOMIC DNA]</scope>
    <source>
        <strain evidence="1 2">1351</strain>
    </source>
</reference>
<protein>
    <recommendedName>
        <fullName evidence="3">DUF2255 domain-containing protein</fullName>
    </recommendedName>
</protein>
<dbReference type="AlphaFoldDB" id="A0A0P0CRF9"/>
<gene>
    <name evidence="1" type="ORF">DC20_08675</name>
</gene>
<keyword evidence="2" id="KW-1185">Reference proteome</keyword>
<dbReference type="Pfam" id="PF10012">
    <property type="entry name" value="DUF2255"/>
    <property type="match status" value="1"/>
</dbReference>
<proteinExistence type="predicted"/>
<dbReference type="KEGG" id="rti:DC20_08675"/>
<dbReference type="PATRIC" id="fig|512763.3.peg.1912"/>
<evidence type="ECO:0008006" key="3">
    <source>
        <dbReference type="Google" id="ProtNLM"/>
    </source>
</evidence>
<dbReference type="InterPro" id="IPR016888">
    <property type="entry name" value="UCP028498"/>
</dbReference>
<dbReference type="RefSeq" id="WP_062543472.1">
    <property type="nucleotide sequence ID" value="NZ_CP012643.1"/>
</dbReference>
<accession>A0A0P0CRF9</accession>